<evidence type="ECO:0000256" key="1">
    <source>
        <dbReference type="SAM" id="MobiDB-lite"/>
    </source>
</evidence>
<evidence type="ECO:0000313" key="3">
    <source>
        <dbReference type="Proteomes" id="UP000646827"/>
    </source>
</evidence>
<comment type="caution">
    <text evidence="2">The sequence shown here is derived from an EMBL/GenBank/DDBJ whole genome shotgun (WGS) entry which is preliminary data.</text>
</comment>
<dbReference type="EMBL" id="JAEPRB010000917">
    <property type="protein sequence ID" value="KAG2210434.1"/>
    <property type="molecule type" value="Genomic_DNA"/>
</dbReference>
<proteinExistence type="predicted"/>
<dbReference type="OrthoDB" id="2286035at2759"/>
<protein>
    <submittedName>
        <fullName evidence="2">Uncharacterized protein</fullName>
    </submittedName>
</protein>
<accession>A0A8H7RFE9</accession>
<gene>
    <name evidence="2" type="ORF">INT45_009088</name>
</gene>
<name>A0A8H7RFE9_9FUNG</name>
<feature type="compositionally biased region" description="Low complexity" evidence="1">
    <location>
        <begin position="87"/>
        <end position="106"/>
    </location>
</feature>
<reference evidence="2 3" key="1">
    <citation type="submission" date="2020-12" db="EMBL/GenBank/DDBJ databases">
        <title>Metabolic potential, ecology and presence of endohyphal bacteria is reflected in genomic diversity of Mucoromycotina.</title>
        <authorList>
            <person name="Muszewska A."/>
            <person name="Okrasinska A."/>
            <person name="Steczkiewicz K."/>
            <person name="Drgas O."/>
            <person name="Orlowska M."/>
            <person name="Perlinska-Lenart U."/>
            <person name="Aleksandrzak-Piekarczyk T."/>
            <person name="Szatraj K."/>
            <person name="Zielenkiewicz U."/>
            <person name="Pilsyk S."/>
            <person name="Malc E."/>
            <person name="Mieczkowski P."/>
            <person name="Kruszewska J.S."/>
            <person name="Biernat P."/>
            <person name="Pawlowska J."/>
        </authorList>
    </citation>
    <scope>NUCLEOTIDE SEQUENCE [LARGE SCALE GENOMIC DNA]</scope>
    <source>
        <strain evidence="2 3">CBS 142.35</strain>
    </source>
</reference>
<feature type="region of interest" description="Disordered" evidence="1">
    <location>
        <begin position="66"/>
        <end position="176"/>
    </location>
</feature>
<evidence type="ECO:0000313" key="2">
    <source>
        <dbReference type="EMBL" id="KAG2210434.1"/>
    </source>
</evidence>
<sequence length="447" mass="51849">MLTLGQASYLVLGYKINAENRQKAKKQLQTCGLLAIHIREQDPLRPIAIGQEVFERDPFTFITYPSTPTLVPTDPVSCDDNNVDQINFDLDNNNRDSSSNESSNKYTDNDNDNDVNKNNHYNSSNHNDDNKSSNTDNSDNNHKNNNNNDHDTEHVNNDKKNNHGTKNIATRKRKKGKNIVPFCKERLLHIMGSIATTNKPSDTDNYNYVYMTTEAQHELMKEFFPDLEQYGMTDRLQYWIGQSNIWGPRKRITEHGERKYGRHLWIIVKEMREFLVESTDSITAYWDHLKNEIDYITIGYARKSPTKEDDASRTRLLQLMTDKLYFRMKCEEVYVSPQCFANEPILERDSPPLDHFYSSIKDCNGGITDLTKRIHYTQKNIRLAIIDYAGLSTSPNDVRNFFKTYPNIKEIAIDHGKSIEILTQYQILESSDAEKFNCRSSLVKRSK</sequence>
<feature type="compositionally biased region" description="Basic and acidic residues" evidence="1">
    <location>
        <begin position="148"/>
        <end position="161"/>
    </location>
</feature>
<feature type="compositionally biased region" description="Low complexity" evidence="1">
    <location>
        <begin position="116"/>
        <end position="125"/>
    </location>
</feature>
<dbReference type="AlphaFoldDB" id="A0A8H7RFE9"/>
<organism evidence="2 3">
    <name type="scientific">Circinella minor</name>
    <dbReference type="NCBI Taxonomy" id="1195481"/>
    <lineage>
        <taxon>Eukaryota</taxon>
        <taxon>Fungi</taxon>
        <taxon>Fungi incertae sedis</taxon>
        <taxon>Mucoromycota</taxon>
        <taxon>Mucoromycotina</taxon>
        <taxon>Mucoromycetes</taxon>
        <taxon>Mucorales</taxon>
        <taxon>Lichtheimiaceae</taxon>
        <taxon>Circinella</taxon>
    </lineage>
</organism>
<feature type="compositionally biased region" description="Low complexity" evidence="1">
    <location>
        <begin position="132"/>
        <end position="147"/>
    </location>
</feature>
<keyword evidence="3" id="KW-1185">Reference proteome</keyword>
<dbReference type="Proteomes" id="UP000646827">
    <property type="component" value="Unassembled WGS sequence"/>
</dbReference>